<proteinExistence type="predicted"/>
<feature type="signal peptide" evidence="1">
    <location>
        <begin position="1"/>
        <end position="21"/>
    </location>
</feature>
<name>A0ABU3EGS6_9RHOB</name>
<evidence type="ECO:0000313" key="2">
    <source>
        <dbReference type="EMBL" id="MDT1063022.1"/>
    </source>
</evidence>
<feature type="chain" id="PRO_5045725160" evidence="1">
    <location>
        <begin position="22"/>
        <end position="165"/>
    </location>
</feature>
<keyword evidence="1" id="KW-0732">Signal</keyword>
<gene>
    <name evidence="2" type="ORF">RM190_14185</name>
</gene>
<dbReference type="EMBL" id="JAVRQI010000010">
    <property type="protein sequence ID" value="MDT1063022.1"/>
    <property type="molecule type" value="Genomic_DNA"/>
</dbReference>
<keyword evidence="3" id="KW-1185">Reference proteome</keyword>
<dbReference type="PANTHER" id="PTHR37953:SF1">
    <property type="entry name" value="UPF0127 PROTEIN MJ1496"/>
    <property type="match status" value="1"/>
</dbReference>
<dbReference type="InterPro" id="IPR003795">
    <property type="entry name" value="DUF192"/>
</dbReference>
<dbReference type="Pfam" id="PF02643">
    <property type="entry name" value="DUF192"/>
    <property type="match status" value="1"/>
</dbReference>
<dbReference type="Gene3D" id="2.60.120.1140">
    <property type="entry name" value="Protein of unknown function DUF192"/>
    <property type="match status" value="1"/>
</dbReference>
<organism evidence="2 3">
    <name type="scientific">Paracoccus broussonetiae</name>
    <dbReference type="NCBI Taxonomy" id="3075834"/>
    <lineage>
        <taxon>Bacteria</taxon>
        <taxon>Pseudomonadati</taxon>
        <taxon>Pseudomonadota</taxon>
        <taxon>Alphaproteobacteria</taxon>
        <taxon>Rhodobacterales</taxon>
        <taxon>Paracoccaceae</taxon>
        <taxon>Paracoccus</taxon>
    </lineage>
</organism>
<sequence>MKWQAAAVVLIFTTSTSAGFAASLDCAEDKAVFLGGDSPVQVSVEIADDPDERAQGLMFRKSLPQGHGMLFVYEHPQPVNFWMRNTLIPLDMIFIDQRGEVRHVHPMARPMDETSISGAAIGDPAPDRLMVLEVAGGEAARLGLRPGIVLAHPRVPTADAIAHCN</sequence>
<dbReference type="InterPro" id="IPR038695">
    <property type="entry name" value="Saro_0823-like_sf"/>
</dbReference>
<protein>
    <submittedName>
        <fullName evidence="2">DUF192 domain-containing protein</fullName>
    </submittedName>
</protein>
<evidence type="ECO:0000313" key="3">
    <source>
        <dbReference type="Proteomes" id="UP001251085"/>
    </source>
</evidence>
<dbReference type="Proteomes" id="UP001251085">
    <property type="component" value="Unassembled WGS sequence"/>
</dbReference>
<comment type="caution">
    <text evidence="2">The sequence shown here is derived from an EMBL/GenBank/DDBJ whole genome shotgun (WGS) entry which is preliminary data.</text>
</comment>
<dbReference type="PANTHER" id="PTHR37953">
    <property type="entry name" value="UPF0127 PROTEIN MJ1496"/>
    <property type="match status" value="1"/>
</dbReference>
<dbReference type="RefSeq" id="WP_311760108.1">
    <property type="nucleotide sequence ID" value="NZ_JAVRQI010000010.1"/>
</dbReference>
<accession>A0ABU3EGS6</accession>
<evidence type="ECO:0000256" key="1">
    <source>
        <dbReference type="SAM" id="SignalP"/>
    </source>
</evidence>
<reference evidence="3" key="1">
    <citation type="submission" date="2023-07" db="EMBL/GenBank/DDBJ databases">
        <title>Characterization of two Paracoccaceae strains isolated from Phycosphere and proposal of Xinfangfangia lacusdiani sp. nov.</title>
        <authorList>
            <person name="Deng Y."/>
            <person name="Zhang Y.Q."/>
        </authorList>
    </citation>
    <scope>NUCLEOTIDE SEQUENCE [LARGE SCALE GENOMIC DNA]</scope>
    <source>
        <strain evidence="3">CPCC 101403</strain>
    </source>
</reference>